<protein>
    <submittedName>
        <fullName evidence="1">Uncharacterized protein</fullName>
    </submittedName>
</protein>
<dbReference type="Proteomes" id="UP001150603">
    <property type="component" value="Unassembled WGS sequence"/>
</dbReference>
<sequence length="564" mass="62286">MGSEGGQGRQGRGGSGDRQDGGMCPICLQTIQEAFMTACGHSFCYRCISRHLGERRMCPTCLQPLERDQIFPNFTLNQIIAHAGSLAPPQQRAADMLQQLRSSVENGPPLDPDDIDALLAVLQQKKQSMRSYERQFEMATMRQFLLAAKSRKVASMEVLRKQLLVVEEDLEHVTAQLDAAAPGGEGSGQVLQQRSGGLGDASGVPVPNAVTADDGVLIPDAARGVGDSAESGKALASEALAGSRRVEEHYEDLEAFYFDTRMRGAHGEPALDEFLDTLTTFARYERLQPVATLRYGDSTASTAIVASIEFDKDDELFAVAGVTRKIKIYDYNNVIAQADAWTDLAQTAQQRQRQRQRQRQLQRQRMAQGGRQEWWNREGDPADEPAFVPTAMQYPSVEFTNRSKISCLAFNPYIKAQLACSDYDGAVTLWDVGASVPAMTLDEHEKRAWSVDFSRTDPTRLCSGSDDGKVKVWATNRRASVLTIEGKANVCCVRFNPLHGNILSFGSADHNVHCFDLRAPKQPLCVLRGHRKAVSYTRFLSPDEIVSASTDSSLKLWNLRSQEC</sequence>
<feature type="non-terminal residue" evidence="1">
    <location>
        <position position="564"/>
    </location>
</feature>
<reference evidence="1" key="1">
    <citation type="submission" date="2022-07" db="EMBL/GenBank/DDBJ databases">
        <title>Phylogenomic reconstructions and comparative analyses of Kickxellomycotina fungi.</title>
        <authorList>
            <person name="Reynolds N.K."/>
            <person name="Stajich J.E."/>
            <person name="Barry K."/>
            <person name="Grigoriev I.V."/>
            <person name="Crous P."/>
            <person name="Smith M.E."/>
        </authorList>
    </citation>
    <scope>NUCLEOTIDE SEQUENCE</scope>
    <source>
        <strain evidence="1">NRRL 5244</strain>
    </source>
</reference>
<comment type="caution">
    <text evidence="1">The sequence shown here is derived from an EMBL/GenBank/DDBJ whole genome shotgun (WGS) entry which is preliminary data.</text>
</comment>
<evidence type="ECO:0000313" key="1">
    <source>
        <dbReference type="EMBL" id="KAJ1942223.1"/>
    </source>
</evidence>
<proteinExistence type="predicted"/>
<keyword evidence="2" id="KW-1185">Reference proteome</keyword>
<dbReference type="EMBL" id="JANBPW010002028">
    <property type="protein sequence ID" value="KAJ1942223.1"/>
    <property type="molecule type" value="Genomic_DNA"/>
</dbReference>
<accession>A0ACC1J909</accession>
<gene>
    <name evidence="1" type="ORF">FBU59_003261</name>
</gene>
<evidence type="ECO:0000313" key="2">
    <source>
        <dbReference type="Proteomes" id="UP001150603"/>
    </source>
</evidence>
<organism evidence="1 2">
    <name type="scientific">Linderina macrospora</name>
    <dbReference type="NCBI Taxonomy" id="4868"/>
    <lineage>
        <taxon>Eukaryota</taxon>
        <taxon>Fungi</taxon>
        <taxon>Fungi incertae sedis</taxon>
        <taxon>Zoopagomycota</taxon>
        <taxon>Kickxellomycotina</taxon>
        <taxon>Kickxellomycetes</taxon>
        <taxon>Kickxellales</taxon>
        <taxon>Kickxellaceae</taxon>
        <taxon>Linderina</taxon>
    </lineage>
</organism>
<name>A0ACC1J909_9FUNG</name>